<comment type="caution">
    <text evidence="6">The sequence shown here is derived from an EMBL/GenBank/DDBJ whole genome shotgun (WGS) entry which is preliminary data.</text>
</comment>
<keyword evidence="2" id="KW-0547">Nucleotide-binding</keyword>
<dbReference type="GO" id="GO:0005886">
    <property type="term" value="C:plasma membrane"/>
    <property type="evidence" value="ECO:0007669"/>
    <property type="project" value="TreeGrafter"/>
</dbReference>
<dbReference type="FunFam" id="3.40.50.300:FF:000032">
    <property type="entry name" value="Export ABC transporter ATP-binding protein"/>
    <property type="match status" value="1"/>
</dbReference>
<dbReference type="InterPro" id="IPR003593">
    <property type="entry name" value="AAA+_ATPase"/>
</dbReference>
<organism evidence="6 7">
    <name type="scientific">Streptacidiphilus fuscans</name>
    <dbReference type="NCBI Taxonomy" id="2789292"/>
    <lineage>
        <taxon>Bacteria</taxon>
        <taxon>Bacillati</taxon>
        <taxon>Actinomycetota</taxon>
        <taxon>Actinomycetes</taxon>
        <taxon>Kitasatosporales</taxon>
        <taxon>Streptomycetaceae</taxon>
        <taxon>Streptacidiphilus</taxon>
    </lineage>
</organism>
<gene>
    <name evidence="6" type="ORF">I2501_18780</name>
</gene>
<dbReference type="GO" id="GO:0098796">
    <property type="term" value="C:membrane protein complex"/>
    <property type="evidence" value="ECO:0007669"/>
    <property type="project" value="UniProtKB-ARBA"/>
</dbReference>
<dbReference type="InterPro" id="IPR003439">
    <property type="entry name" value="ABC_transporter-like_ATP-bd"/>
</dbReference>
<accession>A0A931B5Z6</accession>
<dbReference type="Gene3D" id="3.40.50.300">
    <property type="entry name" value="P-loop containing nucleotide triphosphate hydrolases"/>
    <property type="match status" value="1"/>
</dbReference>
<dbReference type="AlphaFoldDB" id="A0A931B5Z6"/>
<evidence type="ECO:0000256" key="4">
    <source>
        <dbReference type="SAM" id="MobiDB-lite"/>
    </source>
</evidence>
<keyword evidence="1" id="KW-0813">Transport</keyword>
<dbReference type="InterPro" id="IPR015854">
    <property type="entry name" value="ABC_transpr_LolD-like"/>
</dbReference>
<dbReference type="SUPFAM" id="SSF52540">
    <property type="entry name" value="P-loop containing nucleoside triphosphate hydrolases"/>
    <property type="match status" value="1"/>
</dbReference>
<dbReference type="PANTHER" id="PTHR24220:SF685">
    <property type="entry name" value="ABC TRANSPORTER RELATED"/>
    <property type="match status" value="1"/>
</dbReference>
<sequence>MSADRPGFLTSSSLPGRTTSRGAPSNPTEETVTAPIVAVSDVTKTYDPTGTARPALDALDLEIAPGEAVAVLGRSGSGKSTLLNLVAGLDRPSSGSVTVAGVTLTGLSEAALAAFRRERIGMVFQFFNLLDDLTVLDNVLLPAQLAGMRRGAARARAEELLEQLGIDRLARSWPGGLSGGERQRVAVARALMNRPPLLLADEPTGALDTASAADVRELLRSLHAEGQTIVLVTHDTSLAAACAERIVELADGRLVRDERTGLAPQGVSAVTA</sequence>
<dbReference type="Pfam" id="PF00005">
    <property type="entry name" value="ABC_tran"/>
    <property type="match status" value="1"/>
</dbReference>
<dbReference type="CDD" id="cd03255">
    <property type="entry name" value="ABC_MJ0796_LolCDE_FtsE"/>
    <property type="match status" value="1"/>
</dbReference>
<dbReference type="GO" id="GO:0005524">
    <property type="term" value="F:ATP binding"/>
    <property type="evidence" value="ECO:0007669"/>
    <property type="project" value="UniProtKB-KW"/>
</dbReference>
<reference evidence="6" key="1">
    <citation type="submission" date="2020-11" db="EMBL/GenBank/DDBJ databases">
        <title>Isolation and identification of active actinomycetes.</title>
        <authorList>
            <person name="Yu B."/>
        </authorList>
    </citation>
    <scope>NUCLEOTIDE SEQUENCE</scope>
    <source>
        <strain evidence="6">NEAU-YB345</strain>
    </source>
</reference>
<dbReference type="GO" id="GO:0022857">
    <property type="term" value="F:transmembrane transporter activity"/>
    <property type="evidence" value="ECO:0007669"/>
    <property type="project" value="TreeGrafter"/>
</dbReference>
<feature type="compositionally biased region" description="Polar residues" evidence="4">
    <location>
        <begin position="9"/>
        <end position="31"/>
    </location>
</feature>
<dbReference type="InterPro" id="IPR017911">
    <property type="entry name" value="MacB-like_ATP-bd"/>
</dbReference>
<protein>
    <submittedName>
        <fullName evidence="6">ABC transporter ATP-binding protein</fullName>
    </submittedName>
</protein>
<feature type="region of interest" description="Disordered" evidence="4">
    <location>
        <begin position="1"/>
        <end position="34"/>
    </location>
</feature>
<dbReference type="GO" id="GO:0016887">
    <property type="term" value="F:ATP hydrolysis activity"/>
    <property type="evidence" value="ECO:0007669"/>
    <property type="project" value="InterPro"/>
</dbReference>
<keyword evidence="7" id="KW-1185">Reference proteome</keyword>
<evidence type="ECO:0000313" key="6">
    <source>
        <dbReference type="EMBL" id="MBF9070072.1"/>
    </source>
</evidence>
<dbReference type="EMBL" id="JADPRT010000007">
    <property type="protein sequence ID" value="MBF9070072.1"/>
    <property type="molecule type" value="Genomic_DNA"/>
</dbReference>
<dbReference type="InterPro" id="IPR017871">
    <property type="entry name" value="ABC_transporter-like_CS"/>
</dbReference>
<evidence type="ECO:0000256" key="1">
    <source>
        <dbReference type="ARBA" id="ARBA00022448"/>
    </source>
</evidence>
<dbReference type="PROSITE" id="PS00211">
    <property type="entry name" value="ABC_TRANSPORTER_1"/>
    <property type="match status" value="1"/>
</dbReference>
<dbReference type="PROSITE" id="PS50893">
    <property type="entry name" value="ABC_TRANSPORTER_2"/>
    <property type="match status" value="1"/>
</dbReference>
<evidence type="ECO:0000256" key="3">
    <source>
        <dbReference type="ARBA" id="ARBA00022840"/>
    </source>
</evidence>
<keyword evidence="3 6" id="KW-0067">ATP-binding</keyword>
<dbReference type="InterPro" id="IPR027417">
    <property type="entry name" value="P-loop_NTPase"/>
</dbReference>
<evidence type="ECO:0000313" key="7">
    <source>
        <dbReference type="Proteomes" id="UP000657385"/>
    </source>
</evidence>
<evidence type="ECO:0000256" key="2">
    <source>
        <dbReference type="ARBA" id="ARBA00022741"/>
    </source>
</evidence>
<feature type="domain" description="ABC transporter" evidence="5">
    <location>
        <begin position="37"/>
        <end position="272"/>
    </location>
</feature>
<evidence type="ECO:0000259" key="5">
    <source>
        <dbReference type="PROSITE" id="PS50893"/>
    </source>
</evidence>
<dbReference type="PANTHER" id="PTHR24220">
    <property type="entry name" value="IMPORT ATP-BINDING PROTEIN"/>
    <property type="match status" value="1"/>
</dbReference>
<proteinExistence type="predicted"/>
<name>A0A931B5Z6_9ACTN</name>
<dbReference type="SMART" id="SM00382">
    <property type="entry name" value="AAA"/>
    <property type="match status" value="1"/>
</dbReference>
<dbReference type="Proteomes" id="UP000657385">
    <property type="component" value="Unassembled WGS sequence"/>
</dbReference>